<dbReference type="EMBL" id="CM047591">
    <property type="protein sequence ID" value="KAI9918584.1"/>
    <property type="molecule type" value="Genomic_DNA"/>
</dbReference>
<sequence length="162" mass="17841">MLQLTQVPSTPIANPMRVPSVSVLAVTLLLTGCADHSVAKNTIPSISLKSNSLEHDNLVASVSTGKRLLRSSAGNETIWSKVIDSVAKDTSAHVRSHLEVAKQYSINDAFSYLNSQGLNPNALRREFRIDELLRSGTNISKNPKYVFYEEYSKYFEKNGGTI</sequence>
<evidence type="ECO:0000313" key="1">
    <source>
        <dbReference type="EMBL" id="KAI9918584.1"/>
    </source>
</evidence>
<reference evidence="1 2" key="1">
    <citation type="journal article" date="2022" name="bioRxiv">
        <title>The genome of the oomycete Peronosclerospora sorghi, a cosmopolitan pathogen of maize and sorghum, is inflated with dispersed pseudogenes.</title>
        <authorList>
            <person name="Fletcher K."/>
            <person name="Martin F."/>
            <person name="Isakeit T."/>
            <person name="Cavanaugh K."/>
            <person name="Magill C."/>
            <person name="Michelmore R."/>
        </authorList>
    </citation>
    <scope>NUCLEOTIDE SEQUENCE [LARGE SCALE GENOMIC DNA]</scope>
    <source>
        <strain evidence="1">P6</strain>
    </source>
</reference>
<accession>A0ACC0WIK8</accession>
<evidence type="ECO:0000313" key="2">
    <source>
        <dbReference type="Proteomes" id="UP001163321"/>
    </source>
</evidence>
<organism evidence="1 2">
    <name type="scientific">Peronosclerospora sorghi</name>
    <dbReference type="NCBI Taxonomy" id="230839"/>
    <lineage>
        <taxon>Eukaryota</taxon>
        <taxon>Sar</taxon>
        <taxon>Stramenopiles</taxon>
        <taxon>Oomycota</taxon>
        <taxon>Peronosporomycetes</taxon>
        <taxon>Peronosporales</taxon>
        <taxon>Peronosporaceae</taxon>
        <taxon>Peronosclerospora</taxon>
    </lineage>
</organism>
<gene>
    <name evidence="1" type="ORF">PsorP6_011967</name>
</gene>
<keyword evidence="2" id="KW-1185">Reference proteome</keyword>
<name>A0ACC0WIK8_9STRA</name>
<proteinExistence type="predicted"/>
<comment type="caution">
    <text evidence="1">The sequence shown here is derived from an EMBL/GenBank/DDBJ whole genome shotgun (WGS) entry which is preliminary data.</text>
</comment>
<dbReference type="Proteomes" id="UP001163321">
    <property type="component" value="Chromosome 12"/>
</dbReference>
<protein>
    <submittedName>
        <fullName evidence="1">Uncharacterized protein</fullName>
    </submittedName>
</protein>